<dbReference type="PROSITE" id="PS50157">
    <property type="entry name" value="ZINC_FINGER_C2H2_2"/>
    <property type="match status" value="2"/>
</dbReference>
<evidence type="ECO:0000256" key="5">
    <source>
        <dbReference type="ARBA" id="ARBA00022833"/>
    </source>
</evidence>
<dbReference type="OrthoDB" id="9439903at2759"/>
<keyword evidence="4 7" id="KW-0863">Zinc-finger</keyword>
<dbReference type="GO" id="GO:0006351">
    <property type="term" value="P:DNA-templated transcription"/>
    <property type="evidence" value="ECO:0007669"/>
    <property type="project" value="InterPro"/>
</dbReference>
<dbReference type="EMBL" id="CP090165">
    <property type="protein sequence ID" value="UJO14667.1"/>
    <property type="molecule type" value="Genomic_DNA"/>
</dbReference>
<feature type="region of interest" description="Disordered" evidence="8">
    <location>
        <begin position="228"/>
        <end position="269"/>
    </location>
</feature>
<evidence type="ECO:0000256" key="2">
    <source>
        <dbReference type="ARBA" id="ARBA00022723"/>
    </source>
</evidence>
<feature type="region of interest" description="Disordered" evidence="8">
    <location>
        <begin position="328"/>
        <end position="358"/>
    </location>
</feature>
<evidence type="ECO:0000313" key="11">
    <source>
        <dbReference type="Proteomes" id="UP000756132"/>
    </source>
</evidence>
<keyword evidence="6" id="KW-0539">Nucleus</keyword>
<keyword evidence="3" id="KW-0677">Repeat</keyword>
<dbReference type="GO" id="GO:0008270">
    <property type="term" value="F:zinc ion binding"/>
    <property type="evidence" value="ECO:0007669"/>
    <property type="project" value="UniProtKB-KW"/>
</dbReference>
<dbReference type="GeneID" id="71988067"/>
<feature type="compositionally biased region" description="Polar residues" evidence="8">
    <location>
        <begin position="254"/>
        <end position="264"/>
    </location>
</feature>
<evidence type="ECO:0000259" key="9">
    <source>
        <dbReference type="PROSITE" id="PS50157"/>
    </source>
</evidence>
<feature type="compositionally biased region" description="Low complexity" evidence="8">
    <location>
        <begin position="17"/>
        <end position="64"/>
    </location>
</feature>
<dbReference type="Pfam" id="PF04082">
    <property type="entry name" value="Fungal_trans"/>
    <property type="match status" value="1"/>
</dbReference>
<organism evidence="10 11">
    <name type="scientific">Passalora fulva</name>
    <name type="common">Tomato leaf mold</name>
    <name type="synonym">Cladosporium fulvum</name>
    <dbReference type="NCBI Taxonomy" id="5499"/>
    <lineage>
        <taxon>Eukaryota</taxon>
        <taxon>Fungi</taxon>
        <taxon>Dikarya</taxon>
        <taxon>Ascomycota</taxon>
        <taxon>Pezizomycotina</taxon>
        <taxon>Dothideomycetes</taxon>
        <taxon>Dothideomycetidae</taxon>
        <taxon>Mycosphaerellales</taxon>
        <taxon>Mycosphaerellaceae</taxon>
        <taxon>Fulvia</taxon>
    </lineage>
</organism>
<dbReference type="SUPFAM" id="SSF57667">
    <property type="entry name" value="beta-beta-alpha zinc fingers"/>
    <property type="match status" value="1"/>
</dbReference>
<name>A0A9Q8LC31_PASFU</name>
<dbReference type="GO" id="GO:0000981">
    <property type="term" value="F:DNA-binding transcription factor activity, RNA polymerase II-specific"/>
    <property type="evidence" value="ECO:0007669"/>
    <property type="project" value="InterPro"/>
</dbReference>
<evidence type="ECO:0000256" key="3">
    <source>
        <dbReference type="ARBA" id="ARBA00022737"/>
    </source>
</evidence>
<feature type="region of interest" description="Disordered" evidence="8">
    <location>
        <begin position="447"/>
        <end position="504"/>
    </location>
</feature>
<keyword evidence="11" id="KW-1185">Reference proteome</keyword>
<evidence type="ECO:0000256" key="6">
    <source>
        <dbReference type="ARBA" id="ARBA00023242"/>
    </source>
</evidence>
<reference evidence="10" key="1">
    <citation type="submission" date="2021-12" db="EMBL/GenBank/DDBJ databases">
        <authorList>
            <person name="Zaccaron A."/>
            <person name="Stergiopoulos I."/>
        </authorList>
    </citation>
    <scope>NUCLEOTIDE SEQUENCE</scope>
    <source>
        <strain evidence="10">Race5_Kim</strain>
    </source>
</reference>
<feature type="compositionally biased region" description="Polar residues" evidence="8">
    <location>
        <begin position="123"/>
        <end position="147"/>
    </location>
</feature>
<dbReference type="GO" id="GO:0000978">
    <property type="term" value="F:RNA polymerase II cis-regulatory region sequence-specific DNA binding"/>
    <property type="evidence" value="ECO:0007669"/>
    <property type="project" value="InterPro"/>
</dbReference>
<dbReference type="Proteomes" id="UP000756132">
    <property type="component" value="Chromosome 3"/>
</dbReference>
<dbReference type="SMART" id="SM00355">
    <property type="entry name" value="ZnF_C2H2"/>
    <property type="match status" value="2"/>
</dbReference>
<feature type="compositionally biased region" description="Low complexity" evidence="8">
    <location>
        <begin position="71"/>
        <end position="87"/>
    </location>
</feature>
<protein>
    <recommendedName>
        <fullName evidence="9">C2H2-type domain-containing protein</fullName>
    </recommendedName>
</protein>
<feature type="compositionally biased region" description="Polar residues" evidence="8">
    <location>
        <begin position="480"/>
        <end position="500"/>
    </location>
</feature>
<sequence>MDNYNPGYNPYPPPGTQNLAPQSSSQQQSSGQPSQQQQANQQQAQQQQQHQQAQQQHQQNGLSSFGNLPNHAQQAQHQQPSQSASHPTLPPLQGQNGYPQFGNMSYAHPGSQSHTPTTPRTPAQATMSANRPGNYSQHVSPTTSNGPGSMLPPSFPNNPYNASSLSQSMMYPSSTATSMPGTNAPIGLPNIRPMPPGGVTAPNGLPSLGGAGQLGQMGQQPSFMQSEEQPTHVVGSQGRRGILPSAPGRPNPPAQGSAQATKSMIPQKDADGKYPCPHCNKTYLHAKHLKRHLLRHTGDRPYMCHLCKDTFSRSDILKRHFQKCSLRRGNPTGANHLAHQRRNTNNGNRLSIGQQEGPIGLAGMQPVAGQEGFNGGVVSHSPTVNGDMSARTSRANSLITPGTMSHRNSLAGLGILGSNAPNADQMNQSSAPYQPGMNAYAMQQNSANGTQMPNYSYSQPPPQLNGYNINSSPYPPQPSFLGQQSSRFDNSQNNQHQQMPNGDGSGVDWTRMFNQGGQDGFIGSHSANASSQGNTLIKTEPDAKPAFQPDFNNDSFLGSLYSHPSGFGGEDTDGGIPGFPSWGMDDPLQAKVDNLMQHCFPHGTESSKGNLSAELMQSALKAENIKHYAEHYTSYHGHWPILHMPTFKLAEANNNLVLAIICIGAVYSPKLTVHQTRQMMEFVKATVFNNCSIYNRTMRGQTQGLGNQPYEIEELQALSMLHILFTWHGDPAQRQAARAEFPTLVSIAKAMDLCQQASPGHYAYSTLHASRAQHDQFAGQSWQWQSWLEQEKRNRILYHLVVTDAAMVMYFNCASNFDAFEIRLMLPADDAAWDASSPQDCANALGLNGPHAQGRNMTGTRKAVQPSFRDAMRTLMDPYSAFQPGSTNVYSKFLLVHALIVRIIACQKALLQNDQNFQGFNLQLHGSTPATPLSQNDWLEHNGGGSGNGSANNSGHGTPTGSLSPNNQNAAAHQEKKRVSQALEKWKRNWDHDMELQYPPQQSYQRRFGFSRDGVHFFYLGRSFLTSQQATDFNLPADVRFKRVMSLLKRIKGMVVGDNETKGQEIGSVGDIDDQYGMDSLTLDMKLLFKPYNSQLDSPVAGVQTN</sequence>
<evidence type="ECO:0000256" key="4">
    <source>
        <dbReference type="ARBA" id="ARBA00022771"/>
    </source>
</evidence>
<feature type="compositionally biased region" description="Polar residues" evidence="8">
    <location>
        <begin position="343"/>
        <end position="354"/>
    </location>
</feature>
<dbReference type="PANTHER" id="PTHR40626">
    <property type="entry name" value="MIP31509P"/>
    <property type="match status" value="1"/>
</dbReference>
<feature type="domain" description="C2H2-type" evidence="9">
    <location>
        <begin position="274"/>
        <end position="301"/>
    </location>
</feature>
<feature type="region of interest" description="Disordered" evidence="8">
    <location>
        <begin position="1"/>
        <end position="161"/>
    </location>
</feature>
<evidence type="ECO:0000256" key="7">
    <source>
        <dbReference type="PROSITE-ProRule" id="PRU00042"/>
    </source>
</evidence>
<proteinExistence type="predicted"/>
<dbReference type="KEGG" id="ffu:CLAFUR5_08189"/>
<dbReference type="InterPro" id="IPR051059">
    <property type="entry name" value="VerF-like"/>
</dbReference>
<dbReference type="PANTHER" id="PTHR40626:SF12">
    <property type="entry name" value="RFEC"/>
    <property type="match status" value="1"/>
</dbReference>
<dbReference type="CDD" id="cd12148">
    <property type="entry name" value="fungal_TF_MHR"/>
    <property type="match status" value="1"/>
</dbReference>
<dbReference type="GO" id="GO:0000785">
    <property type="term" value="C:chromatin"/>
    <property type="evidence" value="ECO:0007669"/>
    <property type="project" value="TreeGrafter"/>
</dbReference>
<feature type="domain" description="C2H2-type" evidence="9">
    <location>
        <begin position="302"/>
        <end position="332"/>
    </location>
</feature>
<dbReference type="Gene3D" id="3.30.160.60">
    <property type="entry name" value="Classic Zinc Finger"/>
    <property type="match status" value="2"/>
</dbReference>
<dbReference type="InterPro" id="IPR007219">
    <property type="entry name" value="XnlR_reg_dom"/>
</dbReference>
<dbReference type="PROSITE" id="PS00028">
    <property type="entry name" value="ZINC_FINGER_C2H2_1"/>
    <property type="match status" value="1"/>
</dbReference>
<feature type="region of interest" description="Disordered" evidence="8">
    <location>
        <begin position="931"/>
        <end position="978"/>
    </location>
</feature>
<gene>
    <name evidence="10" type="ORF">CLAFUR5_08189</name>
</gene>
<keyword evidence="5" id="KW-0862">Zinc</keyword>
<reference evidence="10" key="2">
    <citation type="journal article" date="2022" name="Microb. Genom.">
        <title>A chromosome-scale genome assembly of the tomato pathogen Cladosporium fulvum reveals a compartmentalized genome architecture and the presence of a dispensable chromosome.</title>
        <authorList>
            <person name="Zaccaron A.Z."/>
            <person name="Chen L.H."/>
            <person name="Samaras A."/>
            <person name="Stergiopoulos I."/>
        </authorList>
    </citation>
    <scope>NUCLEOTIDE SEQUENCE</scope>
    <source>
        <strain evidence="10">Race5_Kim</strain>
    </source>
</reference>
<keyword evidence="2" id="KW-0479">Metal-binding</keyword>
<dbReference type="InterPro" id="IPR013087">
    <property type="entry name" value="Znf_C2H2_type"/>
</dbReference>
<dbReference type="OMA" id="FYWLAKY"/>
<dbReference type="InterPro" id="IPR036236">
    <property type="entry name" value="Znf_C2H2_sf"/>
</dbReference>
<comment type="subcellular location">
    <subcellularLocation>
        <location evidence="1">Nucleus</location>
    </subcellularLocation>
</comment>
<evidence type="ECO:0000256" key="8">
    <source>
        <dbReference type="SAM" id="MobiDB-lite"/>
    </source>
</evidence>
<evidence type="ECO:0000256" key="1">
    <source>
        <dbReference type="ARBA" id="ARBA00004123"/>
    </source>
</evidence>
<dbReference type="RefSeq" id="XP_047759033.1">
    <property type="nucleotide sequence ID" value="XM_047907337.1"/>
</dbReference>
<accession>A0A9Q8LC31</accession>
<dbReference type="GO" id="GO:0005634">
    <property type="term" value="C:nucleus"/>
    <property type="evidence" value="ECO:0007669"/>
    <property type="project" value="UniProtKB-SubCell"/>
</dbReference>
<evidence type="ECO:0000313" key="10">
    <source>
        <dbReference type="EMBL" id="UJO14667.1"/>
    </source>
</evidence>
<dbReference type="AlphaFoldDB" id="A0A9Q8LC31"/>
<feature type="compositionally biased region" description="Polar residues" evidence="8">
    <location>
        <begin position="447"/>
        <end position="458"/>
    </location>
</feature>
<feature type="compositionally biased region" description="Polar residues" evidence="8">
    <location>
        <begin position="959"/>
        <end position="971"/>
    </location>
</feature>